<dbReference type="InterPro" id="IPR021829">
    <property type="entry name" value="DUF3419"/>
</dbReference>
<keyword evidence="2" id="KW-1185">Reference proteome</keyword>
<organism evidence="1 2">
    <name type="scientific">Methylomonas aurea</name>
    <dbReference type="NCBI Taxonomy" id="2952224"/>
    <lineage>
        <taxon>Bacteria</taxon>
        <taxon>Pseudomonadati</taxon>
        <taxon>Pseudomonadota</taxon>
        <taxon>Gammaproteobacteria</taxon>
        <taxon>Methylococcales</taxon>
        <taxon>Methylococcaceae</taxon>
        <taxon>Methylomonas</taxon>
    </lineage>
</organism>
<evidence type="ECO:0000313" key="2">
    <source>
        <dbReference type="Proteomes" id="UP001524569"/>
    </source>
</evidence>
<dbReference type="InterPro" id="IPR029063">
    <property type="entry name" value="SAM-dependent_MTases_sf"/>
</dbReference>
<dbReference type="Proteomes" id="UP001524569">
    <property type="component" value="Unassembled WGS sequence"/>
</dbReference>
<dbReference type="SUPFAM" id="SSF53335">
    <property type="entry name" value="S-adenosyl-L-methionine-dependent methyltransferases"/>
    <property type="match status" value="1"/>
</dbReference>
<name>A0ABT1UBZ4_9GAMM</name>
<dbReference type="RefSeq" id="WP_256609130.1">
    <property type="nucleotide sequence ID" value="NZ_JANIBM010000001.1"/>
</dbReference>
<accession>A0ABT1UBZ4</accession>
<protein>
    <submittedName>
        <fullName evidence="1">BtaA family protein</fullName>
    </submittedName>
</protein>
<dbReference type="Pfam" id="PF11899">
    <property type="entry name" value="DUF3419"/>
    <property type="match status" value="1"/>
</dbReference>
<proteinExistence type="predicted"/>
<reference evidence="1 2" key="1">
    <citation type="submission" date="2022-07" db="EMBL/GenBank/DDBJ databases">
        <title>Methylomonas rivi sp. nov., Methylomonas rosea sp. nov., Methylomonas aureus sp. nov. and Methylomonas subterranea sp. nov., four novel methanotrophs isolated from a freshwater creek and the deep terrestrial subsurface.</title>
        <authorList>
            <person name="Abin C."/>
            <person name="Sankaranarayanan K."/>
            <person name="Garner C."/>
            <person name="Sindelar R."/>
            <person name="Kotary K."/>
            <person name="Garner R."/>
            <person name="Barclay S."/>
            <person name="Lawson P."/>
            <person name="Krumholz L."/>
        </authorList>
    </citation>
    <scope>NUCLEOTIDE SEQUENCE [LARGE SCALE GENOMIC DNA]</scope>
    <source>
        <strain evidence="1 2">SURF-1</strain>
    </source>
</reference>
<dbReference type="EMBL" id="JANIBM010000001">
    <property type="protein sequence ID" value="MCQ8179754.1"/>
    <property type="molecule type" value="Genomic_DNA"/>
</dbReference>
<sequence length="365" mass="42076">MTTEIAANADFSTIRYAQCWEDADVLLKALAIRPGDVCLSIASAGDNCLAMLAHDPSRVIALDISPAQLYCLELRIAAYRNLEHPELLELIGSRPSIRRLQLYQHCRPSLSQNARCFWDERRTAIEQGIGSAGKFERYFSLFRRYILPLIHGRTTVVQMLRGGNASEREAFYSRIWDNRRWRLLFRLFFSRLVMGRLGRDPSFFRYVEGGIAERLMERTRHALVALNPKDNPYLHWIVTGRHGEALPFALRAENFATIRNNLDRLEWRCCALEDFLSSNDRPTIQRFNLSDIFEYMAESQYLALLRDLVSAASPGARLVYWNLLAPRRRPQSMAEQLHSLDELAVSLHGQDKAFFYGALIVEEVF</sequence>
<evidence type="ECO:0000313" key="1">
    <source>
        <dbReference type="EMBL" id="MCQ8179754.1"/>
    </source>
</evidence>
<dbReference type="PANTHER" id="PTHR47473">
    <property type="entry name" value="BTA1P"/>
    <property type="match status" value="1"/>
</dbReference>
<comment type="caution">
    <text evidence="1">The sequence shown here is derived from an EMBL/GenBank/DDBJ whole genome shotgun (WGS) entry which is preliminary data.</text>
</comment>
<gene>
    <name evidence="1" type="ORF">NP603_01415</name>
</gene>
<dbReference type="PANTHER" id="PTHR47473:SF1">
    <property type="entry name" value="METHYLTRANSFERASE DOMAIN-CONTAINING PROTEIN"/>
    <property type="match status" value="1"/>
</dbReference>